<evidence type="ECO:0000256" key="3">
    <source>
        <dbReference type="ARBA" id="ARBA00022475"/>
    </source>
</evidence>
<feature type="domain" description="ABC transmembrane type-1" evidence="8">
    <location>
        <begin position="81"/>
        <end position="295"/>
    </location>
</feature>
<evidence type="ECO:0000256" key="7">
    <source>
        <dbReference type="RuleBase" id="RU363032"/>
    </source>
</evidence>
<feature type="transmembrane region" description="Helical" evidence="7">
    <location>
        <begin position="169"/>
        <end position="191"/>
    </location>
</feature>
<dbReference type="Proteomes" id="UP000068905">
    <property type="component" value="Chromosome"/>
</dbReference>
<evidence type="ECO:0000256" key="1">
    <source>
        <dbReference type="ARBA" id="ARBA00004651"/>
    </source>
</evidence>
<dbReference type="PATRIC" id="fig|1125411.7.peg.1607"/>
<gene>
    <name evidence="9" type="ORF">W908_08170</name>
</gene>
<sequence>MSNFIQMLKPKTKAQTTTMFAWALIAPAALVMFWIVLWPLYETFRLSFTNSNLGTLMGGADFVGWENYEKAIGGRKFPAIVTRTFYWMFLSVGFKMILGLIGATLLASNIRGRGLMRALVMPPWIVPIAIGCFGWLWLYNGHFGLLSNFAEMVGITNGPFSFLAYKQSAFYSAVVTDVWIGTPMVTLFFLAAMQGVPKDLYEAAYVDGASRWYRFRRITLPQIMPTIISMALLSAIWTFNSFEIIWILTEGGPRGATTTLIIDTFKTAIFSYKFGAGATRAVLVVLILGVFSVIYLTVLGRLSKKYGYSGVQK</sequence>
<evidence type="ECO:0000313" key="10">
    <source>
        <dbReference type="Proteomes" id="UP000068905"/>
    </source>
</evidence>
<dbReference type="AlphaFoldDB" id="A0A0M5L0J5"/>
<evidence type="ECO:0000256" key="5">
    <source>
        <dbReference type="ARBA" id="ARBA00022989"/>
    </source>
</evidence>
<evidence type="ECO:0000259" key="8">
    <source>
        <dbReference type="PROSITE" id="PS50928"/>
    </source>
</evidence>
<dbReference type="PANTHER" id="PTHR43005:SF1">
    <property type="entry name" value="SPERMIDINE_PUTRESCINE TRANSPORT SYSTEM PERMEASE PROTEIN"/>
    <property type="match status" value="1"/>
</dbReference>
<dbReference type="GO" id="GO:0005886">
    <property type="term" value="C:plasma membrane"/>
    <property type="evidence" value="ECO:0007669"/>
    <property type="project" value="UniProtKB-SubCell"/>
</dbReference>
<dbReference type="SUPFAM" id="SSF160964">
    <property type="entry name" value="MalF N-terminal region-like"/>
    <property type="match status" value="1"/>
</dbReference>
<dbReference type="STRING" id="1125411.W908_08170"/>
<comment type="similarity">
    <text evidence="7">Belongs to the binding-protein-dependent transport system permease family.</text>
</comment>
<evidence type="ECO:0000313" key="9">
    <source>
        <dbReference type="EMBL" id="ALE02498.1"/>
    </source>
</evidence>
<dbReference type="SUPFAM" id="SSF161098">
    <property type="entry name" value="MetI-like"/>
    <property type="match status" value="1"/>
</dbReference>
<dbReference type="Gene3D" id="1.10.3720.10">
    <property type="entry name" value="MetI-like"/>
    <property type="match status" value="1"/>
</dbReference>
<dbReference type="PROSITE" id="PS50928">
    <property type="entry name" value="ABC_TM1"/>
    <property type="match status" value="1"/>
</dbReference>
<evidence type="ECO:0000256" key="2">
    <source>
        <dbReference type="ARBA" id="ARBA00022448"/>
    </source>
</evidence>
<evidence type="ECO:0000256" key="4">
    <source>
        <dbReference type="ARBA" id="ARBA00022692"/>
    </source>
</evidence>
<keyword evidence="2 7" id="KW-0813">Transport</keyword>
<protein>
    <submittedName>
        <fullName evidence="9">ABC transporter permease</fullName>
    </submittedName>
</protein>
<accession>A0A0M5L0J5</accession>
<feature type="transmembrane region" description="Helical" evidence="7">
    <location>
        <begin position="223"/>
        <end position="248"/>
    </location>
</feature>
<dbReference type="EMBL" id="CP006911">
    <property type="protein sequence ID" value="ALE02498.1"/>
    <property type="molecule type" value="Genomic_DNA"/>
</dbReference>
<dbReference type="Pfam" id="PF00528">
    <property type="entry name" value="BPD_transp_1"/>
    <property type="match status" value="1"/>
</dbReference>
<dbReference type="InterPro" id="IPR000515">
    <property type="entry name" value="MetI-like"/>
</dbReference>
<reference evidence="9 10" key="1">
    <citation type="journal article" date="2015" name="Genome Announc.">
        <title>Genome Sequence of 'Candidatus Thioglobus singularis' Strain PS1, a Mixotroph from the SUP05 Clade of Marine Gammaproteobacteria.</title>
        <authorList>
            <person name="Marshall K.T."/>
            <person name="Morris R.M."/>
        </authorList>
    </citation>
    <scope>NUCLEOTIDE SEQUENCE [LARGE SCALE GENOMIC DNA]</scope>
    <source>
        <strain evidence="9 10">PS1</strain>
    </source>
</reference>
<feature type="transmembrane region" description="Helical" evidence="7">
    <location>
        <begin position="85"/>
        <end position="107"/>
    </location>
</feature>
<feature type="transmembrane region" description="Helical" evidence="7">
    <location>
        <begin position="119"/>
        <end position="138"/>
    </location>
</feature>
<dbReference type="CDD" id="cd06261">
    <property type="entry name" value="TM_PBP2"/>
    <property type="match status" value="1"/>
</dbReference>
<keyword evidence="5 7" id="KW-1133">Transmembrane helix</keyword>
<name>A0A0M5L0J5_9GAMM</name>
<keyword evidence="4 7" id="KW-0812">Transmembrane</keyword>
<keyword evidence="3" id="KW-1003">Cell membrane</keyword>
<comment type="subcellular location">
    <subcellularLocation>
        <location evidence="1 7">Cell membrane</location>
        <topology evidence="1 7">Multi-pass membrane protein</topology>
    </subcellularLocation>
</comment>
<keyword evidence="6 7" id="KW-0472">Membrane</keyword>
<dbReference type="InterPro" id="IPR035906">
    <property type="entry name" value="MetI-like_sf"/>
</dbReference>
<dbReference type="KEGG" id="tsn:W908_08170"/>
<dbReference type="PANTHER" id="PTHR43005">
    <property type="entry name" value="BLR7065 PROTEIN"/>
    <property type="match status" value="1"/>
</dbReference>
<feature type="transmembrane region" description="Helical" evidence="7">
    <location>
        <begin position="20"/>
        <end position="41"/>
    </location>
</feature>
<dbReference type="GO" id="GO:0055085">
    <property type="term" value="P:transmembrane transport"/>
    <property type="evidence" value="ECO:0007669"/>
    <property type="project" value="InterPro"/>
</dbReference>
<evidence type="ECO:0000256" key="6">
    <source>
        <dbReference type="ARBA" id="ARBA00023136"/>
    </source>
</evidence>
<organism evidence="9 10">
    <name type="scientific">Candidatus Pseudothioglobus singularis PS1</name>
    <dbReference type="NCBI Taxonomy" id="1125411"/>
    <lineage>
        <taxon>Bacteria</taxon>
        <taxon>Pseudomonadati</taxon>
        <taxon>Pseudomonadota</taxon>
        <taxon>Gammaproteobacteria</taxon>
        <taxon>Candidatus Pseudothioglobaceae</taxon>
        <taxon>Candidatus Pseudothioglobus</taxon>
    </lineage>
</organism>
<keyword evidence="10" id="KW-1185">Reference proteome</keyword>
<proteinExistence type="inferred from homology"/>
<feature type="transmembrane region" description="Helical" evidence="7">
    <location>
        <begin position="281"/>
        <end position="299"/>
    </location>
</feature>